<feature type="domain" description="AMP-dependent synthetase/ligase" evidence="6">
    <location>
        <begin position="10"/>
        <end position="94"/>
    </location>
</feature>
<evidence type="ECO:0000256" key="2">
    <source>
        <dbReference type="ARBA" id="ARBA00004872"/>
    </source>
</evidence>
<accession>A0A2I0JTI4</accession>
<dbReference type="PANTHER" id="PTHR43272">
    <property type="entry name" value="LONG-CHAIN-FATTY-ACID--COA LIGASE"/>
    <property type="match status" value="1"/>
</dbReference>
<evidence type="ECO:0000313" key="8">
    <source>
        <dbReference type="Proteomes" id="UP000233551"/>
    </source>
</evidence>
<gene>
    <name evidence="7" type="ORF">CRG98_020373</name>
</gene>
<dbReference type="GO" id="GO:0005783">
    <property type="term" value="C:endoplasmic reticulum"/>
    <property type="evidence" value="ECO:0007669"/>
    <property type="project" value="TreeGrafter"/>
</dbReference>
<evidence type="ECO:0000256" key="1">
    <source>
        <dbReference type="ARBA" id="ARBA00001946"/>
    </source>
</evidence>
<comment type="cofactor">
    <cofactor evidence="1">
        <name>Mg(2+)</name>
        <dbReference type="ChEBI" id="CHEBI:18420"/>
    </cofactor>
</comment>
<feature type="non-terminal residue" evidence="7">
    <location>
        <position position="1"/>
    </location>
</feature>
<dbReference type="PROSITE" id="PS00455">
    <property type="entry name" value="AMP_BINDING"/>
    <property type="match status" value="1"/>
</dbReference>
<protein>
    <recommendedName>
        <fullName evidence="6">AMP-dependent synthetase/ligase domain-containing protein</fullName>
    </recommendedName>
</protein>
<dbReference type="InterPro" id="IPR000873">
    <property type="entry name" value="AMP-dep_synth/lig_dom"/>
</dbReference>
<dbReference type="GO" id="GO:0005524">
    <property type="term" value="F:ATP binding"/>
    <property type="evidence" value="ECO:0007669"/>
    <property type="project" value="UniProtKB-KW"/>
</dbReference>
<feature type="transmembrane region" description="Helical" evidence="5">
    <location>
        <begin position="95"/>
        <end position="117"/>
    </location>
</feature>
<dbReference type="PANTHER" id="PTHR43272:SF33">
    <property type="entry name" value="AMP-BINDING DOMAIN-CONTAINING PROTEIN-RELATED"/>
    <property type="match status" value="1"/>
</dbReference>
<dbReference type="EMBL" id="PGOL01001313">
    <property type="protein sequence ID" value="PKI59210.1"/>
    <property type="molecule type" value="Genomic_DNA"/>
</dbReference>
<name>A0A2I0JTI4_PUNGR</name>
<organism evidence="7 8">
    <name type="scientific">Punica granatum</name>
    <name type="common">Pomegranate</name>
    <dbReference type="NCBI Taxonomy" id="22663"/>
    <lineage>
        <taxon>Eukaryota</taxon>
        <taxon>Viridiplantae</taxon>
        <taxon>Streptophyta</taxon>
        <taxon>Embryophyta</taxon>
        <taxon>Tracheophyta</taxon>
        <taxon>Spermatophyta</taxon>
        <taxon>Magnoliopsida</taxon>
        <taxon>eudicotyledons</taxon>
        <taxon>Gunneridae</taxon>
        <taxon>Pentapetalae</taxon>
        <taxon>rosids</taxon>
        <taxon>malvids</taxon>
        <taxon>Myrtales</taxon>
        <taxon>Lythraceae</taxon>
        <taxon>Punica</taxon>
    </lineage>
</organism>
<dbReference type="GO" id="GO:0004467">
    <property type="term" value="F:long-chain fatty acid-CoA ligase activity"/>
    <property type="evidence" value="ECO:0007669"/>
    <property type="project" value="TreeGrafter"/>
</dbReference>
<proteinExistence type="predicted"/>
<dbReference type="STRING" id="22663.A0A2I0JTI4"/>
<keyword evidence="5" id="KW-1133">Transmembrane helix</keyword>
<keyword evidence="4" id="KW-0067">ATP-binding</keyword>
<evidence type="ECO:0000256" key="4">
    <source>
        <dbReference type="ARBA" id="ARBA00022840"/>
    </source>
</evidence>
<dbReference type="Pfam" id="PF00501">
    <property type="entry name" value="AMP-binding"/>
    <property type="match status" value="1"/>
</dbReference>
<dbReference type="Gene3D" id="3.40.50.12780">
    <property type="entry name" value="N-terminal domain of ligase-like"/>
    <property type="match status" value="1"/>
</dbReference>
<dbReference type="InterPro" id="IPR020845">
    <property type="entry name" value="AMP-binding_CS"/>
</dbReference>
<evidence type="ECO:0000259" key="6">
    <source>
        <dbReference type="Pfam" id="PF00501"/>
    </source>
</evidence>
<reference evidence="7 8" key="1">
    <citation type="submission" date="2017-11" db="EMBL/GenBank/DDBJ databases">
        <title>De-novo sequencing of pomegranate (Punica granatum L.) genome.</title>
        <authorList>
            <person name="Akparov Z."/>
            <person name="Amiraslanov A."/>
            <person name="Hajiyeva S."/>
            <person name="Abbasov M."/>
            <person name="Kaur K."/>
            <person name="Hamwieh A."/>
            <person name="Solovyev V."/>
            <person name="Salamov A."/>
            <person name="Braich B."/>
            <person name="Kosarev P."/>
            <person name="Mahmoud A."/>
            <person name="Hajiyev E."/>
            <person name="Babayeva S."/>
            <person name="Izzatullayeva V."/>
            <person name="Mammadov A."/>
            <person name="Mammadov A."/>
            <person name="Sharifova S."/>
            <person name="Ojaghi J."/>
            <person name="Eynullazada K."/>
            <person name="Bayramov B."/>
            <person name="Abdulazimova A."/>
            <person name="Shahmuradov I."/>
        </authorList>
    </citation>
    <scope>NUCLEOTIDE SEQUENCE [LARGE SCALE GENOMIC DNA]</scope>
    <source>
        <strain evidence="8">cv. AG2017</strain>
        <tissue evidence="7">Leaf</tissue>
    </source>
</reference>
<evidence type="ECO:0000256" key="3">
    <source>
        <dbReference type="ARBA" id="ARBA00022741"/>
    </source>
</evidence>
<keyword evidence="8" id="KW-1185">Reference proteome</keyword>
<comment type="caution">
    <text evidence="7">The sequence shown here is derived from an EMBL/GenBank/DDBJ whole genome shotgun (WGS) entry which is preliminary data.</text>
</comment>
<keyword evidence="5" id="KW-0472">Membrane</keyword>
<evidence type="ECO:0000313" key="7">
    <source>
        <dbReference type="EMBL" id="PKI59210.1"/>
    </source>
</evidence>
<dbReference type="Proteomes" id="UP000233551">
    <property type="component" value="Unassembled WGS sequence"/>
</dbReference>
<dbReference type="AlphaFoldDB" id="A0A2I0JTI4"/>
<dbReference type="InterPro" id="IPR042099">
    <property type="entry name" value="ANL_N_sf"/>
</dbReference>
<sequence length="124" mass="13729">GQSNLQPFYPPKPDDIATICYTSGTTGTPKGAVLTHGNLIANVAGSTFSVKFYPSDVYISYLPLAHIYERVNQVMTVYFGVAVGFYQGVCSLPDYMTSTAEVIFCVFIVKFCVYALLDFHYSFF</sequence>
<comment type="pathway">
    <text evidence="2">Lipid metabolism; fatty acid metabolism.</text>
</comment>
<keyword evidence="5" id="KW-0812">Transmembrane</keyword>
<dbReference type="SUPFAM" id="SSF56801">
    <property type="entry name" value="Acetyl-CoA synthetase-like"/>
    <property type="match status" value="1"/>
</dbReference>
<evidence type="ECO:0000256" key="5">
    <source>
        <dbReference type="SAM" id="Phobius"/>
    </source>
</evidence>
<keyword evidence="3" id="KW-0547">Nucleotide-binding</keyword>
<dbReference type="GO" id="GO:0016020">
    <property type="term" value="C:membrane"/>
    <property type="evidence" value="ECO:0007669"/>
    <property type="project" value="TreeGrafter"/>
</dbReference>